<dbReference type="InterPro" id="IPR015112">
    <property type="entry name" value="Staphostatin_A"/>
</dbReference>
<dbReference type="EMBL" id="PZEV01000034">
    <property type="protein sequence ID" value="PTI50243.1"/>
    <property type="molecule type" value="Genomic_DNA"/>
</dbReference>
<evidence type="ECO:0000313" key="2">
    <source>
        <dbReference type="EMBL" id="PTI50243.1"/>
    </source>
</evidence>
<dbReference type="SUPFAM" id="SSF50882">
    <property type="entry name" value="beta-Barrel protease inhibitors"/>
    <property type="match status" value="1"/>
</dbReference>
<feature type="domain" description="Staphostatin A" evidence="1">
    <location>
        <begin position="1"/>
        <end position="103"/>
    </location>
</feature>
<gene>
    <name evidence="2" type="ORF">BU085_09655</name>
</gene>
<dbReference type="AlphaFoldDB" id="A0A2T4PYS3"/>
<reference evidence="2 3" key="1">
    <citation type="journal article" date="2016" name="Front. Microbiol.">
        <title>Comprehensive Phylogenetic Analysis of Bovine Non-aureus Staphylococci Species Based on Whole-Genome Sequencing.</title>
        <authorList>
            <person name="Naushad S."/>
            <person name="Barkema H.W."/>
            <person name="Luby C."/>
            <person name="Condas L.A."/>
            <person name="Nobrega D.B."/>
            <person name="Carson D.A."/>
            <person name="De Buck J."/>
        </authorList>
    </citation>
    <scope>NUCLEOTIDE SEQUENCE [LARGE SCALE GENOMIC DNA]</scope>
    <source>
        <strain evidence="2 3">SNUC 2993</strain>
    </source>
</reference>
<dbReference type="InterPro" id="IPR037296">
    <property type="entry name" value="Staphostatin_A/B"/>
</dbReference>
<dbReference type="GO" id="GO:0004869">
    <property type="term" value="F:cysteine-type endopeptidase inhibitor activity"/>
    <property type="evidence" value="ECO:0007669"/>
    <property type="project" value="InterPro"/>
</dbReference>
<sequence>MTQFEIINIIDVNPYSPNSSFLKVLEGNWFPKNFDTTPLKFVFNETMQPSYYCTKLDTNQRTIVLTEKSTLSIVIEICIINPNKIIFNLININAIGASPKIIFER</sequence>
<organism evidence="2 3">
    <name type="scientific">Staphylococcus warneri</name>
    <dbReference type="NCBI Taxonomy" id="1292"/>
    <lineage>
        <taxon>Bacteria</taxon>
        <taxon>Bacillati</taxon>
        <taxon>Bacillota</taxon>
        <taxon>Bacilli</taxon>
        <taxon>Bacillales</taxon>
        <taxon>Staphylococcaceae</taxon>
        <taxon>Staphylococcus</taxon>
    </lineage>
</organism>
<evidence type="ECO:0000259" key="1">
    <source>
        <dbReference type="Pfam" id="PF09022"/>
    </source>
</evidence>
<dbReference type="InterPro" id="IPR016085">
    <property type="entry name" value="Protease_inh_B-barrel_dom"/>
</dbReference>
<proteinExistence type="predicted"/>
<dbReference type="Pfam" id="PF09022">
    <property type="entry name" value="Staphostatin_A"/>
    <property type="match status" value="1"/>
</dbReference>
<evidence type="ECO:0000313" key="3">
    <source>
        <dbReference type="Proteomes" id="UP000240717"/>
    </source>
</evidence>
<protein>
    <submittedName>
        <fullName evidence="2">Staphostatin A superfamily protein</fullName>
    </submittedName>
</protein>
<accession>A0A2T4PYS3</accession>
<dbReference type="RefSeq" id="WP_037552014.1">
    <property type="nucleotide sequence ID" value="NZ_CP054017.1"/>
</dbReference>
<dbReference type="Gene3D" id="2.40.310.10">
    <property type="entry name" value="beta-Barrel protease inhibitors"/>
    <property type="match status" value="1"/>
</dbReference>
<name>A0A2T4PYS3_STAWA</name>
<dbReference type="GO" id="GO:0005737">
    <property type="term" value="C:cytoplasm"/>
    <property type="evidence" value="ECO:0007669"/>
    <property type="project" value="InterPro"/>
</dbReference>
<comment type="caution">
    <text evidence="2">The sequence shown here is derived from an EMBL/GenBank/DDBJ whole genome shotgun (WGS) entry which is preliminary data.</text>
</comment>
<dbReference type="Proteomes" id="UP000240717">
    <property type="component" value="Unassembled WGS sequence"/>
</dbReference>